<name>A0A5C3P656_9APHY</name>
<keyword evidence="4" id="KW-1185">Reference proteome</keyword>
<protein>
    <submittedName>
        <fullName evidence="3">Uncharacterized protein</fullName>
    </submittedName>
</protein>
<keyword evidence="2" id="KW-0732">Signal</keyword>
<evidence type="ECO:0000313" key="3">
    <source>
        <dbReference type="EMBL" id="TFK84712.1"/>
    </source>
</evidence>
<evidence type="ECO:0000313" key="4">
    <source>
        <dbReference type="Proteomes" id="UP000308197"/>
    </source>
</evidence>
<dbReference type="InParanoid" id="A0A5C3P656"/>
<evidence type="ECO:0000256" key="2">
    <source>
        <dbReference type="SAM" id="SignalP"/>
    </source>
</evidence>
<dbReference type="STRING" id="1314778.A0A5C3P656"/>
<dbReference type="AlphaFoldDB" id="A0A5C3P656"/>
<dbReference type="Proteomes" id="UP000308197">
    <property type="component" value="Unassembled WGS sequence"/>
</dbReference>
<organism evidence="3 4">
    <name type="scientific">Polyporus arcularius HHB13444</name>
    <dbReference type="NCBI Taxonomy" id="1314778"/>
    <lineage>
        <taxon>Eukaryota</taxon>
        <taxon>Fungi</taxon>
        <taxon>Dikarya</taxon>
        <taxon>Basidiomycota</taxon>
        <taxon>Agaricomycotina</taxon>
        <taxon>Agaricomycetes</taxon>
        <taxon>Polyporales</taxon>
        <taxon>Polyporaceae</taxon>
        <taxon>Polyporus</taxon>
    </lineage>
</organism>
<feature type="transmembrane region" description="Helical" evidence="1">
    <location>
        <begin position="273"/>
        <end position="297"/>
    </location>
</feature>
<keyword evidence="1" id="KW-0472">Membrane</keyword>
<reference evidence="3 4" key="1">
    <citation type="journal article" date="2019" name="Nat. Ecol. Evol.">
        <title>Megaphylogeny resolves global patterns of mushroom evolution.</title>
        <authorList>
            <person name="Varga T."/>
            <person name="Krizsan K."/>
            <person name="Foldi C."/>
            <person name="Dima B."/>
            <person name="Sanchez-Garcia M."/>
            <person name="Sanchez-Ramirez S."/>
            <person name="Szollosi G.J."/>
            <person name="Szarkandi J.G."/>
            <person name="Papp V."/>
            <person name="Albert L."/>
            <person name="Andreopoulos W."/>
            <person name="Angelini C."/>
            <person name="Antonin V."/>
            <person name="Barry K.W."/>
            <person name="Bougher N.L."/>
            <person name="Buchanan P."/>
            <person name="Buyck B."/>
            <person name="Bense V."/>
            <person name="Catcheside P."/>
            <person name="Chovatia M."/>
            <person name="Cooper J."/>
            <person name="Damon W."/>
            <person name="Desjardin D."/>
            <person name="Finy P."/>
            <person name="Geml J."/>
            <person name="Haridas S."/>
            <person name="Hughes K."/>
            <person name="Justo A."/>
            <person name="Karasinski D."/>
            <person name="Kautmanova I."/>
            <person name="Kiss B."/>
            <person name="Kocsube S."/>
            <person name="Kotiranta H."/>
            <person name="LaButti K.M."/>
            <person name="Lechner B.E."/>
            <person name="Liimatainen K."/>
            <person name="Lipzen A."/>
            <person name="Lukacs Z."/>
            <person name="Mihaltcheva S."/>
            <person name="Morgado L.N."/>
            <person name="Niskanen T."/>
            <person name="Noordeloos M.E."/>
            <person name="Ohm R.A."/>
            <person name="Ortiz-Santana B."/>
            <person name="Ovrebo C."/>
            <person name="Racz N."/>
            <person name="Riley R."/>
            <person name="Savchenko A."/>
            <person name="Shiryaev A."/>
            <person name="Soop K."/>
            <person name="Spirin V."/>
            <person name="Szebenyi C."/>
            <person name="Tomsovsky M."/>
            <person name="Tulloss R.E."/>
            <person name="Uehling J."/>
            <person name="Grigoriev I.V."/>
            <person name="Vagvolgyi C."/>
            <person name="Papp T."/>
            <person name="Martin F.M."/>
            <person name="Miettinen O."/>
            <person name="Hibbett D.S."/>
            <person name="Nagy L.G."/>
        </authorList>
    </citation>
    <scope>NUCLEOTIDE SEQUENCE [LARGE SCALE GENOMIC DNA]</scope>
    <source>
        <strain evidence="3 4">HHB13444</strain>
    </source>
</reference>
<accession>A0A5C3P656</accession>
<sequence length="349" mass="38016">MVWLAKSWFALAVVVLAIFPWFPRAYAGNTTCASSQLDWYTNYVGESPCDTYQRLRRICNPDYEVQNLRPDAPGDQCDDQVSGCCCNTIAFQLSMLCMNCQYDSAAVQNKNAVLLFSSRLRYECPVAAAVGTYTIYRGSCGAGINYSLSADLQSAVCNENIRLDNFLYGGWDTGDCIWTRDNATRDHAASNNNTFTHCPNQEASSSIDVATTLSTGATTTSFRIITTMFFTASVCGHSLFVAVTNSDPQCIQDTPSPTAEKDNSGGVAGGNHVGAIVGGCLGAVAGILLLGGLFMFWRTRRNQSRVHLVQSYHRSEPSQMMMVLPSSSIGACEYFYIGVVSIDLARYSL</sequence>
<dbReference type="EMBL" id="ML211298">
    <property type="protein sequence ID" value="TFK84712.1"/>
    <property type="molecule type" value="Genomic_DNA"/>
</dbReference>
<proteinExistence type="predicted"/>
<keyword evidence="1" id="KW-1133">Transmembrane helix</keyword>
<gene>
    <name evidence="3" type="ORF">K466DRAFT_496071</name>
</gene>
<keyword evidence="1" id="KW-0812">Transmembrane</keyword>
<feature type="signal peptide" evidence="2">
    <location>
        <begin position="1"/>
        <end position="27"/>
    </location>
</feature>
<dbReference type="CDD" id="cd12087">
    <property type="entry name" value="TM_EGFR-like"/>
    <property type="match status" value="1"/>
</dbReference>
<evidence type="ECO:0000256" key="1">
    <source>
        <dbReference type="SAM" id="Phobius"/>
    </source>
</evidence>
<feature type="chain" id="PRO_5022972045" evidence="2">
    <location>
        <begin position="28"/>
        <end position="349"/>
    </location>
</feature>